<proteinExistence type="predicted"/>
<feature type="domain" description="NYN" evidence="1">
    <location>
        <begin position="16"/>
        <end position="163"/>
    </location>
</feature>
<evidence type="ECO:0000259" key="1">
    <source>
        <dbReference type="Pfam" id="PF01936"/>
    </source>
</evidence>
<dbReference type="InterPro" id="IPR047140">
    <property type="entry name" value="LabA"/>
</dbReference>
<dbReference type="Gene3D" id="3.40.50.1010">
    <property type="entry name" value="5'-nuclease"/>
    <property type="match status" value="1"/>
</dbReference>
<dbReference type="CDD" id="cd10911">
    <property type="entry name" value="PIN_LabA"/>
    <property type="match status" value="1"/>
</dbReference>
<organism evidence="2 3">
    <name type="scientific">Candidatus Gottesmanbacteria bacterium CG1_02_37_22</name>
    <dbReference type="NCBI Taxonomy" id="1805209"/>
    <lineage>
        <taxon>Bacteria</taxon>
        <taxon>Candidatus Gottesmaniibacteriota</taxon>
    </lineage>
</organism>
<dbReference type="STRING" id="1805209.AUJ73_05165"/>
<sequence>METVQFTNMEKAKSKVYIDGANMFYTQKSLGWFIDFKKLRNFLEKKWDITGIKYYTGVKENDDKMASFLKYLDHLEIEPVTKPLKRIKNSGTLIYKSNFDVEMTMDILMERQSYDICILFSGDSDFHALVEKLHDFGKKIIVFSTRKMISWELKLDVNRYFFLEDLKDMIKKTSARRRSRVKLDIA</sequence>
<dbReference type="PANTHER" id="PTHR35458:SF2">
    <property type="entry name" value="SLR0755 PROTEIN"/>
    <property type="match status" value="1"/>
</dbReference>
<dbReference type="Pfam" id="PF01936">
    <property type="entry name" value="NYN"/>
    <property type="match status" value="1"/>
</dbReference>
<dbReference type="Proteomes" id="UP000183120">
    <property type="component" value="Unassembled WGS sequence"/>
</dbReference>
<dbReference type="GO" id="GO:0004540">
    <property type="term" value="F:RNA nuclease activity"/>
    <property type="evidence" value="ECO:0007669"/>
    <property type="project" value="InterPro"/>
</dbReference>
<evidence type="ECO:0000313" key="3">
    <source>
        <dbReference type="Proteomes" id="UP000183120"/>
    </source>
</evidence>
<evidence type="ECO:0000313" key="2">
    <source>
        <dbReference type="EMBL" id="OIO12716.1"/>
    </source>
</evidence>
<gene>
    <name evidence="2" type="ORF">AUJ73_05165</name>
</gene>
<dbReference type="AlphaFoldDB" id="A0A1J4TKN6"/>
<dbReference type="InterPro" id="IPR021139">
    <property type="entry name" value="NYN"/>
</dbReference>
<reference evidence="2 3" key="1">
    <citation type="journal article" date="2016" name="Environ. Microbiol.">
        <title>Genomic resolution of a cold subsurface aquifer community provides metabolic insights for novel microbes adapted to high CO concentrations.</title>
        <authorList>
            <person name="Probst A.J."/>
            <person name="Castelle C.J."/>
            <person name="Singh A."/>
            <person name="Brown C.T."/>
            <person name="Anantharaman K."/>
            <person name="Sharon I."/>
            <person name="Hug L.A."/>
            <person name="Burstein D."/>
            <person name="Emerson J.B."/>
            <person name="Thomas B.C."/>
            <person name="Banfield J.F."/>
        </authorList>
    </citation>
    <scope>NUCLEOTIDE SEQUENCE [LARGE SCALE GENOMIC DNA]</scope>
    <source>
        <strain evidence="2">CG1_02_37_22</strain>
    </source>
</reference>
<comment type="caution">
    <text evidence="2">The sequence shown here is derived from an EMBL/GenBank/DDBJ whole genome shotgun (WGS) entry which is preliminary data.</text>
</comment>
<protein>
    <recommendedName>
        <fullName evidence="1">NYN domain-containing protein</fullName>
    </recommendedName>
</protein>
<dbReference type="PANTHER" id="PTHR35458">
    <property type="entry name" value="SLR0755 PROTEIN"/>
    <property type="match status" value="1"/>
</dbReference>
<dbReference type="EMBL" id="MNUY01000082">
    <property type="protein sequence ID" value="OIO12716.1"/>
    <property type="molecule type" value="Genomic_DNA"/>
</dbReference>
<name>A0A1J4TKN6_9BACT</name>
<accession>A0A1J4TKN6</accession>